<evidence type="ECO:0000256" key="6">
    <source>
        <dbReference type="ARBA" id="ARBA00023136"/>
    </source>
</evidence>
<evidence type="ECO:0000256" key="8">
    <source>
        <dbReference type="SAM" id="Phobius"/>
    </source>
</evidence>
<organism evidence="10 11">
    <name type="scientific">Papillibacter cinnamivorans DSM 12816</name>
    <dbReference type="NCBI Taxonomy" id="1122930"/>
    <lineage>
        <taxon>Bacteria</taxon>
        <taxon>Bacillati</taxon>
        <taxon>Bacillota</taxon>
        <taxon>Clostridia</taxon>
        <taxon>Eubacteriales</taxon>
        <taxon>Oscillospiraceae</taxon>
        <taxon>Papillibacter</taxon>
    </lineage>
</organism>
<dbReference type="Pfam" id="PF08478">
    <property type="entry name" value="POTRA_1"/>
    <property type="match status" value="1"/>
</dbReference>
<dbReference type="GO" id="GO:0005886">
    <property type="term" value="C:plasma membrane"/>
    <property type="evidence" value="ECO:0007669"/>
    <property type="project" value="TreeGrafter"/>
</dbReference>
<protein>
    <submittedName>
        <fullName evidence="10">Cell division protein FtsQ</fullName>
    </submittedName>
</protein>
<dbReference type="EMBL" id="FWXW01000001">
    <property type="protein sequence ID" value="SMC41478.1"/>
    <property type="molecule type" value="Genomic_DNA"/>
</dbReference>
<keyword evidence="4 8" id="KW-0812">Transmembrane</keyword>
<evidence type="ECO:0000256" key="4">
    <source>
        <dbReference type="ARBA" id="ARBA00022692"/>
    </source>
</evidence>
<keyword evidence="3 10" id="KW-0132">Cell division</keyword>
<dbReference type="STRING" id="1122930.SAMN02745168_0800"/>
<dbReference type="InterPro" id="IPR050487">
    <property type="entry name" value="FtsQ_DivIB"/>
</dbReference>
<evidence type="ECO:0000313" key="11">
    <source>
        <dbReference type="Proteomes" id="UP000192790"/>
    </source>
</evidence>
<evidence type="ECO:0000256" key="1">
    <source>
        <dbReference type="ARBA" id="ARBA00004370"/>
    </source>
</evidence>
<dbReference type="Gene3D" id="3.10.20.310">
    <property type="entry name" value="membrane protein fhac"/>
    <property type="match status" value="1"/>
</dbReference>
<keyword evidence="5 8" id="KW-1133">Transmembrane helix</keyword>
<proteinExistence type="predicted"/>
<keyword evidence="2" id="KW-1003">Cell membrane</keyword>
<dbReference type="AlphaFoldDB" id="A0A1W1Z0I3"/>
<feature type="domain" description="POTRA" evidence="9">
    <location>
        <begin position="43"/>
        <end position="112"/>
    </location>
</feature>
<evidence type="ECO:0000313" key="10">
    <source>
        <dbReference type="EMBL" id="SMC41478.1"/>
    </source>
</evidence>
<evidence type="ECO:0000256" key="2">
    <source>
        <dbReference type="ARBA" id="ARBA00022475"/>
    </source>
</evidence>
<feature type="transmembrane region" description="Helical" evidence="8">
    <location>
        <begin position="21"/>
        <end position="43"/>
    </location>
</feature>
<dbReference type="GO" id="GO:0051301">
    <property type="term" value="P:cell division"/>
    <property type="evidence" value="ECO:0007669"/>
    <property type="project" value="UniProtKB-KW"/>
</dbReference>
<comment type="subcellular location">
    <subcellularLocation>
        <location evidence="1">Membrane</location>
    </subcellularLocation>
</comment>
<dbReference type="PANTHER" id="PTHR37820:SF1">
    <property type="entry name" value="CELL DIVISION PROTEIN FTSQ"/>
    <property type="match status" value="1"/>
</dbReference>
<evidence type="ECO:0000256" key="7">
    <source>
        <dbReference type="ARBA" id="ARBA00023306"/>
    </source>
</evidence>
<name>A0A1W1Z0I3_9FIRM</name>
<keyword evidence="11" id="KW-1185">Reference proteome</keyword>
<keyword evidence="7" id="KW-0131">Cell cycle</keyword>
<dbReference type="RefSeq" id="WP_084233407.1">
    <property type="nucleotide sequence ID" value="NZ_FWXW01000001.1"/>
</dbReference>
<dbReference type="Pfam" id="PF03799">
    <property type="entry name" value="FtsQ_DivIB_C"/>
    <property type="match status" value="1"/>
</dbReference>
<accession>A0A1W1Z0I3</accession>
<dbReference type="PROSITE" id="PS51779">
    <property type="entry name" value="POTRA"/>
    <property type="match status" value="1"/>
</dbReference>
<dbReference type="InterPro" id="IPR013685">
    <property type="entry name" value="POTRA_FtsQ_type"/>
</dbReference>
<dbReference type="InterPro" id="IPR005548">
    <property type="entry name" value="Cell_div_FtsQ/DivIB_C"/>
</dbReference>
<evidence type="ECO:0000259" key="9">
    <source>
        <dbReference type="PROSITE" id="PS51779"/>
    </source>
</evidence>
<dbReference type="InterPro" id="IPR034746">
    <property type="entry name" value="POTRA"/>
</dbReference>
<gene>
    <name evidence="10" type="ORF">SAMN02745168_0800</name>
</gene>
<dbReference type="Proteomes" id="UP000192790">
    <property type="component" value="Unassembled WGS sequence"/>
</dbReference>
<dbReference type="OrthoDB" id="1863274at2"/>
<dbReference type="PANTHER" id="PTHR37820">
    <property type="entry name" value="CELL DIVISION PROTEIN DIVIB"/>
    <property type="match status" value="1"/>
</dbReference>
<sequence length="256" mass="28162">MANKSSSHSSRRRRSRRKSGFLYKLLSAAIICAALIMAMIVFFKAENIQVSGNQKYTGEEIIEAAGVAVGDNLFLINKFTMANQILKKLPYIDEVRINRTLPDTLTIEVTECTPLAVIAQDSKYWLIDKNGKLLENISQAAAESFIQITGATLLAPSEGTIIAFSEEDRDKKAQLSALLTALSDKGAAGDTQSIAFDGSSEFRIGYLERFTVRISVSADFEYKVEYLLKVVEQLTDYDQGTIDLTGDAAYFIPASS</sequence>
<reference evidence="10 11" key="1">
    <citation type="submission" date="2017-04" db="EMBL/GenBank/DDBJ databases">
        <authorList>
            <person name="Afonso C.L."/>
            <person name="Miller P.J."/>
            <person name="Scott M.A."/>
            <person name="Spackman E."/>
            <person name="Goraichik I."/>
            <person name="Dimitrov K.M."/>
            <person name="Suarez D.L."/>
            <person name="Swayne D.E."/>
        </authorList>
    </citation>
    <scope>NUCLEOTIDE SEQUENCE [LARGE SCALE GENOMIC DNA]</scope>
    <source>
        <strain evidence="10 11">DSM 12816</strain>
    </source>
</reference>
<keyword evidence="6 8" id="KW-0472">Membrane</keyword>
<evidence type="ECO:0000256" key="3">
    <source>
        <dbReference type="ARBA" id="ARBA00022618"/>
    </source>
</evidence>
<evidence type="ECO:0000256" key="5">
    <source>
        <dbReference type="ARBA" id="ARBA00022989"/>
    </source>
</evidence>